<name>A0ACC3CEM9_PYRYE</name>
<gene>
    <name evidence="1" type="ORF">I4F81_011119</name>
</gene>
<evidence type="ECO:0000313" key="1">
    <source>
        <dbReference type="EMBL" id="KAK1868634.1"/>
    </source>
</evidence>
<organism evidence="1 2">
    <name type="scientific">Pyropia yezoensis</name>
    <name type="common">Susabi-nori</name>
    <name type="synonym">Porphyra yezoensis</name>
    <dbReference type="NCBI Taxonomy" id="2788"/>
    <lineage>
        <taxon>Eukaryota</taxon>
        <taxon>Rhodophyta</taxon>
        <taxon>Bangiophyceae</taxon>
        <taxon>Bangiales</taxon>
        <taxon>Bangiaceae</taxon>
        <taxon>Pyropia</taxon>
    </lineage>
</organism>
<dbReference type="EMBL" id="CM020620">
    <property type="protein sequence ID" value="KAK1868634.1"/>
    <property type="molecule type" value="Genomic_DNA"/>
</dbReference>
<proteinExistence type="predicted"/>
<protein>
    <submittedName>
        <fullName evidence="1">Uncharacterized protein</fullName>
    </submittedName>
</protein>
<sequence>MAINEGYGDKARSAPLVKKRKHSKAGSFNSRTLRAMQSLAFRTGGCGLTTRDTRHLWGLFQEWESDSPPQDGHPKKLRDFFETPHAFHQALSDDIDAAVHDEG</sequence>
<evidence type="ECO:0000313" key="2">
    <source>
        <dbReference type="Proteomes" id="UP000798662"/>
    </source>
</evidence>
<keyword evidence="2" id="KW-1185">Reference proteome</keyword>
<reference evidence="1" key="1">
    <citation type="submission" date="2019-11" db="EMBL/GenBank/DDBJ databases">
        <title>Nori genome reveals adaptations in red seaweeds to the harsh intertidal environment.</title>
        <authorList>
            <person name="Wang D."/>
            <person name="Mao Y."/>
        </authorList>
    </citation>
    <scope>NUCLEOTIDE SEQUENCE</scope>
    <source>
        <tissue evidence="1">Gametophyte</tissue>
    </source>
</reference>
<comment type="caution">
    <text evidence="1">The sequence shown here is derived from an EMBL/GenBank/DDBJ whole genome shotgun (WGS) entry which is preliminary data.</text>
</comment>
<accession>A0ACC3CEM9</accession>
<dbReference type="Proteomes" id="UP000798662">
    <property type="component" value="Chromosome 3"/>
</dbReference>